<protein>
    <recommendedName>
        <fullName evidence="3">HTH arsR-type domain-containing protein</fullName>
    </recommendedName>
</protein>
<proteinExistence type="predicted"/>
<dbReference type="EMBL" id="BAABHJ010000005">
    <property type="protein sequence ID" value="GAA4606165.1"/>
    <property type="molecule type" value="Genomic_DNA"/>
</dbReference>
<evidence type="ECO:0000313" key="2">
    <source>
        <dbReference type="Proteomes" id="UP001500212"/>
    </source>
</evidence>
<dbReference type="RefSeq" id="WP_345352366.1">
    <property type="nucleotide sequence ID" value="NZ_BAABHJ010000005.1"/>
</dbReference>
<keyword evidence="2" id="KW-1185">Reference proteome</keyword>
<evidence type="ECO:0000313" key="1">
    <source>
        <dbReference type="EMBL" id="GAA4606165.1"/>
    </source>
</evidence>
<accession>A0ABP8TEK0</accession>
<comment type="caution">
    <text evidence="1">The sequence shown here is derived from an EMBL/GenBank/DDBJ whole genome shotgun (WGS) entry which is preliminary data.</text>
</comment>
<organism evidence="1 2">
    <name type="scientific">Actinoallomurus liliacearum</name>
    <dbReference type="NCBI Taxonomy" id="1080073"/>
    <lineage>
        <taxon>Bacteria</taxon>
        <taxon>Bacillati</taxon>
        <taxon>Actinomycetota</taxon>
        <taxon>Actinomycetes</taxon>
        <taxon>Streptosporangiales</taxon>
        <taxon>Thermomonosporaceae</taxon>
        <taxon>Actinoallomurus</taxon>
    </lineage>
</organism>
<gene>
    <name evidence="1" type="ORF">GCM10023195_21910</name>
</gene>
<dbReference type="SUPFAM" id="SSF46785">
    <property type="entry name" value="Winged helix' DNA-binding domain"/>
    <property type="match status" value="1"/>
</dbReference>
<evidence type="ECO:0008006" key="3">
    <source>
        <dbReference type="Google" id="ProtNLM"/>
    </source>
</evidence>
<dbReference type="InterPro" id="IPR036390">
    <property type="entry name" value="WH_DNA-bd_sf"/>
</dbReference>
<dbReference type="Proteomes" id="UP001500212">
    <property type="component" value="Unassembled WGS sequence"/>
</dbReference>
<reference evidence="2" key="1">
    <citation type="journal article" date="2019" name="Int. J. Syst. Evol. Microbiol.">
        <title>The Global Catalogue of Microorganisms (GCM) 10K type strain sequencing project: providing services to taxonomists for standard genome sequencing and annotation.</title>
        <authorList>
            <consortium name="The Broad Institute Genomics Platform"/>
            <consortium name="The Broad Institute Genome Sequencing Center for Infectious Disease"/>
            <person name="Wu L."/>
            <person name="Ma J."/>
        </authorList>
    </citation>
    <scope>NUCLEOTIDE SEQUENCE [LARGE SCALE GENOMIC DNA]</scope>
    <source>
        <strain evidence="2">JCM 17938</strain>
    </source>
</reference>
<name>A0ABP8TEK0_9ACTN</name>
<sequence>MNPEAGRVLYVVVCAASVASDVEDLVLLAQAAGWRVYVIATPLGLRFIDADRLASLTGEPVRSVNPLKAWRWCDVTSVLSRSTHHDDAQERDRAPAAPSVRCSVLTEQRTLGMLDCMDPAALAVDAFAQLGIDARLPVDASDCGADLVLDPDGIGFKVQVKYRALVTDDVAERLLLETMQRDAALLVVADRVTDVARAVLTSRRAGYLDLRGRLALRTDRLVIDAEVEPVKERAGRTGALSGKAGLEVATALLMHPERAVVVRQLARELGRSPSTVSEVLAALRQDNLIDPGNAVTGSQLFWQVADRWPTSRTYLARPPMPGEASLTAPLRLGLDDVEHMSGWALTDSAAAVAYGAPLAFRSDQVLDFYVPDHSVVRRATTLLGTAGGTSHARATVRAAPVPAVVQGRINLETNALEWPLAHPLFVALDLAQDVGRGREILAAWTPDDRWTRVW</sequence>